<dbReference type="GO" id="GO:0022857">
    <property type="term" value="F:transmembrane transporter activity"/>
    <property type="evidence" value="ECO:0007669"/>
    <property type="project" value="InterPro"/>
</dbReference>
<evidence type="ECO:0000256" key="8">
    <source>
        <dbReference type="SAM" id="Phobius"/>
    </source>
</evidence>
<evidence type="ECO:0000256" key="6">
    <source>
        <dbReference type="ARBA" id="ARBA00023180"/>
    </source>
</evidence>
<dbReference type="OrthoDB" id="10021397at2759"/>
<keyword evidence="6" id="KW-0325">Glycoprotein</keyword>
<feature type="transmembrane region" description="Helical" evidence="8">
    <location>
        <begin position="392"/>
        <end position="416"/>
    </location>
</feature>
<reference evidence="10 11" key="1">
    <citation type="submission" date="2020-01" db="EMBL/GenBank/DDBJ databases">
        <title>Identification and distribution of gene clusters putatively required for synthesis of sphingolipid metabolism inhibitors in phylogenetically diverse species of the filamentous fungus Fusarium.</title>
        <authorList>
            <person name="Kim H.-S."/>
            <person name="Busman M."/>
            <person name="Brown D.W."/>
            <person name="Divon H."/>
            <person name="Uhlig S."/>
            <person name="Proctor R.H."/>
        </authorList>
    </citation>
    <scope>NUCLEOTIDE SEQUENCE [LARGE SCALE GENOMIC DNA]</scope>
    <source>
        <strain evidence="10 11">NRRL 20459</strain>
    </source>
</reference>
<gene>
    <name evidence="10" type="ORF">FALBO_7139</name>
</gene>
<feature type="transmembrane region" description="Helical" evidence="8">
    <location>
        <begin position="323"/>
        <end position="342"/>
    </location>
</feature>
<dbReference type="InterPro" id="IPR020846">
    <property type="entry name" value="MFS_dom"/>
</dbReference>
<dbReference type="PANTHER" id="PTHR23501">
    <property type="entry name" value="MAJOR FACILITATOR SUPERFAMILY"/>
    <property type="match status" value="1"/>
</dbReference>
<dbReference type="EMBL" id="JAADYS010000943">
    <property type="protein sequence ID" value="KAF4466004.1"/>
    <property type="molecule type" value="Genomic_DNA"/>
</dbReference>
<feature type="transmembrane region" description="Helical" evidence="8">
    <location>
        <begin position="256"/>
        <end position="276"/>
    </location>
</feature>
<evidence type="ECO:0000256" key="2">
    <source>
        <dbReference type="ARBA" id="ARBA00022448"/>
    </source>
</evidence>
<feature type="transmembrane region" description="Helical" evidence="8">
    <location>
        <begin position="455"/>
        <end position="473"/>
    </location>
</feature>
<protein>
    <submittedName>
        <fullName evidence="10">Aflatoxin efflux pump aflt</fullName>
    </submittedName>
</protein>
<feature type="region of interest" description="Disordered" evidence="7">
    <location>
        <begin position="70"/>
        <end position="114"/>
    </location>
</feature>
<keyword evidence="5 8" id="KW-0472">Membrane</keyword>
<feature type="transmembrane region" description="Helical" evidence="8">
    <location>
        <begin position="485"/>
        <end position="507"/>
    </location>
</feature>
<dbReference type="CDD" id="cd17502">
    <property type="entry name" value="MFS_Azr1_MDR_like"/>
    <property type="match status" value="1"/>
</dbReference>
<keyword evidence="11" id="KW-1185">Reference proteome</keyword>
<keyword evidence="2" id="KW-0813">Transport</keyword>
<dbReference type="GO" id="GO:0005886">
    <property type="term" value="C:plasma membrane"/>
    <property type="evidence" value="ECO:0007669"/>
    <property type="project" value="TreeGrafter"/>
</dbReference>
<feature type="transmembrane region" description="Helical" evidence="8">
    <location>
        <begin position="428"/>
        <end position="448"/>
    </location>
</feature>
<evidence type="ECO:0000256" key="4">
    <source>
        <dbReference type="ARBA" id="ARBA00022989"/>
    </source>
</evidence>
<dbReference type="Proteomes" id="UP000554235">
    <property type="component" value="Unassembled WGS sequence"/>
</dbReference>
<evidence type="ECO:0000313" key="10">
    <source>
        <dbReference type="EMBL" id="KAF4466004.1"/>
    </source>
</evidence>
<evidence type="ECO:0000256" key="5">
    <source>
        <dbReference type="ARBA" id="ARBA00023136"/>
    </source>
</evidence>
<feature type="transmembrane region" description="Helical" evidence="8">
    <location>
        <begin position="194"/>
        <end position="213"/>
    </location>
</feature>
<feature type="transmembrane region" description="Helical" evidence="8">
    <location>
        <begin position="164"/>
        <end position="182"/>
    </location>
</feature>
<keyword evidence="3 8" id="KW-0812">Transmembrane</keyword>
<dbReference type="AlphaFoldDB" id="A0A8H4P871"/>
<proteinExistence type="predicted"/>
<comment type="subcellular location">
    <subcellularLocation>
        <location evidence="1">Membrane</location>
        <topology evidence="1">Multi-pass membrane protein</topology>
    </subcellularLocation>
</comment>
<feature type="transmembrane region" description="Helical" evidence="8">
    <location>
        <begin position="354"/>
        <end position="371"/>
    </location>
</feature>
<dbReference type="PANTHER" id="PTHR23501:SF201">
    <property type="entry name" value="MFS AFLATOXIN EFFLUX PUMP"/>
    <property type="match status" value="1"/>
</dbReference>
<dbReference type="FunFam" id="1.20.1720.10:FF:000012">
    <property type="entry name" value="MFS toxin efflux pump (AflT)"/>
    <property type="match status" value="1"/>
</dbReference>
<dbReference type="Gene3D" id="1.20.1250.20">
    <property type="entry name" value="MFS general substrate transporter like domains"/>
    <property type="match status" value="2"/>
</dbReference>
<evidence type="ECO:0000313" key="11">
    <source>
        <dbReference type="Proteomes" id="UP000554235"/>
    </source>
</evidence>
<evidence type="ECO:0000256" key="3">
    <source>
        <dbReference type="ARBA" id="ARBA00022692"/>
    </source>
</evidence>
<keyword evidence="4 8" id="KW-1133">Transmembrane helix</keyword>
<dbReference type="InterPro" id="IPR011701">
    <property type="entry name" value="MFS"/>
</dbReference>
<feature type="transmembrane region" description="Helical" evidence="8">
    <location>
        <begin position="588"/>
        <end position="610"/>
    </location>
</feature>
<feature type="transmembrane region" description="Helical" evidence="8">
    <location>
        <begin position="282"/>
        <end position="302"/>
    </location>
</feature>
<evidence type="ECO:0000256" key="1">
    <source>
        <dbReference type="ARBA" id="ARBA00004141"/>
    </source>
</evidence>
<comment type="caution">
    <text evidence="10">The sequence shown here is derived from an EMBL/GenBank/DDBJ whole genome shotgun (WGS) entry which is preliminary data.</text>
</comment>
<organism evidence="10 11">
    <name type="scientific">Fusarium albosuccineum</name>
    <dbReference type="NCBI Taxonomy" id="1237068"/>
    <lineage>
        <taxon>Eukaryota</taxon>
        <taxon>Fungi</taxon>
        <taxon>Dikarya</taxon>
        <taxon>Ascomycota</taxon>
        <taxon>Pezizomycotina</taxon>
        <taxon>Sordariomycetes</taxon>
        <taxon>Hypocreomycetidae</taxon>
        <taxon>Hypocreales</taxon>
        <taxon>Nectriaceae</taxon>
        <taxon>Fusarium</taxon>
        <taxon>Fusarium decemcellulare species complex</taxon>
    </lineage>
</organism>
<name>A0A8H4P871_9HYPO</name>
<dbReference type="SUPFAM" id="SSF103473">
    <property type="entry name" value="MFS general substrate transporter"/>
    <property type="match status" value="1"/>
</dbReference>
<feature type="transmembrane region" description="Helical" evidence="8">
    <location>
        <begin position="126"/>
        <end position="152"/>
    </location>
</feature>
<accession>A0A8H4P871</accession>
<evidence type="ECO:0000256" key="7">
    <source>
        <dbReference type="SAM" id="MobiDB-lite"/>
    </source>
</evidence>
<dbReference type="PROSITE" id="PS50850">
    <property type="entry name" value="MFS"/>
    <property type="match status" value="1"/>
</dbReference>
<feature type="compositionally biased region" description="Polar residues" evidence="7">
    <location>
        <begin position="86"/>
        <end position="95"/>
    </location>
</feature>
<dbReference type="FunFam" id="1.20.1250.20:FF:000196">
    <property type="entry name" value="MFS toxin efflux pump (AflT)"/>
    <property type="match status" value="1"/>
</dbReference>
<feature type="domain" description="Major facilitator superfamily (MFS) profile" evidence="9">
    <location>
        <begin position="129"/>
        <end position="615"/>
    </location>
</feature>
<evidence type="ECO:0000259" key="9">
    <source>
        <dbReference type="PROSITE" id="PS50850"/>
    </source>
</evidence>
<feature type="transmembrane region" description="Helical" evidence="8">
    <location>
        <begin position="519"/>
        <end position="542"/>
    </location>
</feature>
<feature type="transmembrane region" description="Helical" evidence="8">
    <location>
        <begin position="219"/>
        <end position="244"/>
    </location>
</feature>
<dbReference type="Pfam" id="PF07690">
    <property type="entry name" value="MFS_1"/>
    <property type="match status" value="1"/>
</dbReference>
<sequence>MPAPTSSSSLRPATIKRRRRFLSVDYCPTTRIPAVRCSLQTDARLGSGSLPSPNLARQPGSVFPIIHTVHSIPTPAHPPRKEEKQQQCQDRQIQPSDEPEVETPSPQGPAFEQEASENYKPKTLKFWLIIASVFAAMFLVALDRTIISTAIPQITNEFHSLGDIGWYGSAYMLTTAAFQLIFGRIYRFYDLRKTFLACILLFEVGSAVCGAAPSSVAFIIGRAIAGIGSAGIMTGSMMSVIPMVPLHKRPMFQSMFGMVFGVSSVAGPLIGGAFAGRATWRWCFYMNLPIGAVASVFLLFFLDVSKKPHESVPISKHITRLDPLGTLFFVPSMICLILALQWGGSTYSWSNWRLILLFILFGLTSIAFAVVQGMMPDTATIPFRVIKQRTMLACAWVMFFIGGTMMLAVYYIPLWFQATKGIDPVKSGIYTIPLVLSLVVASIISAAFTQRIGYYVPSMIVCPCIMAVGEGLLTTLKPSTGSSHWIAYQFLVGFGVGLGMQTAGLAVQATLPKEDIPTGISITFFMQQLGGAVFVSVGQTILSGRLVDHLSGIPGLDAKAVVNTGATDLHKVVPAKYMGQVLSAYNYAITRIFFAAVALSVVQLLCALCVEWKSIKKDKKAGSAQDGQQQKSEES</sequence>
<dbReference type="InterPro" id="IPR036259">
    <property type="entry name" value="MFS_trans_sf"/>
</dbReference>